<dbReference type="AlphaFoldDB" id="X1B305"/>
<reference evidence="1" key="1">
    <citation type="journal article" date="2014" name="Front. Microbiol.">
        <title>High frequency of phylogenetically diverse reductive dehalogenase-homologous genes in deep subseafloor sedimentary metagenomes.</title>
        <authorList>
            <person name="Kawai M."/>
            <person name="Futagami T."/>
            <person name="Toyoda A."/>
            <person name="Takaki Y."/>
            <person name="Nishi S."/>
            <person name="Hori S."/>
            <person name="Arai W."/>
            <person name="Tsubouchi T."/>
            <person name="Morono Y."/>
            <person name="Uchiyama I."/>
            <person name="Ito T."/>
            <person name="Fujiyama A."/>
            <person name="Inagaki F."/>
            <person name="Takami H."/>
        </authorList>
    </citation>
    <scope>NUCLEOTIDE SEQUENCE</scope>
    <source>
        <strain evidence="1">Expedition CK06-06</strain>
    </source>
</reference>
<evidence type="ECO:0000313" key="1">
    <source>
        <dbReference type="EMBL" id="GAG78608.1"/>
    </source>
</evidence>
<dbReference type="EMBL" id="BART01018835">
    <property type="protein sequence ID" value="GAG78608.1"/>
    <property type="molecule type" value="Genomic_DNA"/>
</dbReference>
<sequence>PEGHFNFIRSFSPTVCQVAIERPPNEEVLKLILDLLTAVNQGKKAITDSTPERKG</sequence>
<proteinExistence type="predicted"/>
<accession>X1B305</accession>
<comment type="caution">
    <text evidence="1">The sequence shown here is derived from an EMBL/GenBank/DDBJ whole genome shotgun (WGS) entry which is preliminary data.</text>
</comment>
<name>X1B305_9ZZZZ</name>
<protein>
    <submittedName>
        <fullName evidence="1">Uncharacterized protein</fullName>
    </submittedName>
</protein>
<organism evidence="1">
    <name type="scientific">marine sediment metagenome</name>
    <dbReference type="NCBI Taxonomy" id="412755"/>
    <lineage>
        <taxon>unclassified sequences</taxon>
        <taxon>metagenomes</taxon>
        <taxon>ecological metagenomes</taxon>
    </lineage>
</organism>
<feature type="non-terminal residue" evidence="1">
    <location>
        <position position="1"/>
    </location>
</feature>
<gene>
    <name evidence="1" type="ORF">S01H4_35423</name>
</gene>